<feature type="domain" description="Cadherin" evidence="14">
    <location>
        <begin position="1129"/>
        <end position="1242"/>
    </location>
</feature>
<keyword evidence="3" id="KW-0245">EGF-like domain</keyword>
<dbReference type="FunFam" id="2.60.40.60:FF:000020">
    <property type="entry name" value="Dachsous cadherin-related 1b"/>
    <property type="match status" value="2"/>
</dbReference>
<feature type="domain" description="Cadherin" evidence="14">
    <location>
        <begin position="932"/>
        <end position="1128"/>
    </location>
</feature>
<dbReference type="Proteomes" id="UP000828390">
    <property type="component" value="Unassembled WGS sequence"/>
</dbReference>
<dbReference type="FunFam" id="2.60.40.60:FF:000024">
    <property type="entry name" value="FAT atypical cadherin 3"/>
    <property type="match status" value="1"/>
</dbReference>
<evidence type="ECO:0000259" key="14">
    <source>
        <dbReference type="PROSITE" id="PS50268"/>
    </source>
</evidence>
<dbReference type="SUPFAM" id="SSF49313">
    <property type="entry name" value="Cadherin-like"/>
    <property type="match status" value="12"/>
</dbReference>
<dbReference type="CDD" id="cd11304">
    <property type="entry name" value="Cadherin_repeat"/>
    <property type="match status" value="11"/>
</dbReference>
<proteinExistence type="predicted"/>
<evidence type="ECO:0000256" key="2">
    <source>
        <dbReference type="ARBA" id="ARBA00022475"/>
    </source>
</evidence>
<evidence type="ECO:0000256" key="5">
    <source>
        <dbReference type="ARBA" id="ARBA00022729"/>
    </source>
</evidence>
<evidence type="ECO:0000256" key="4">
    <source>
        <dbReference type="ARBA" id="ARBA00022692"/>
    </source>
</evidence>
<keyword evidence="5" id="KW-0732">Signal</keyword>
<reference evidence="15" key="1">
    <citation type="journal article" date="2019" name="bioRxiv">
        <title>The Genome of the Zebra Mussel, Dreissena polymorpha: A Resource for Invasive Species Research.</title>
        <authorList>
            <person name="McCartney M.A."/>
            <person name="Auch B."/>
            <person name="Kono T."/>
            <person name="Mallez S."/>
            <person name="Zhang Y."/>
            <person name="Obille A."/>
            <person name="Becker A."/>
            <person name="Abrahante J.E."/>
            <person name="Garbe J."/>
            <person name="Badalamenti J.P."/>
            <person name="Herman A."/>
            <person name="Mangelson H."/>
            <person name="Liachko I."/>
            <person name="Sullivan S."/>
            <person name="Sone E.D."/>
            <person name="Koren S."/>
            <person name="Silverstein K.A.T."/>
            <person name="Beckman K.B."/>
            <person name="Gohl D.M."/>
        </authorList>
    </citation>
    <scope>NUCLEOTIDE SEQUENCE</scope>
    <source>
        <strain evidence="15">Duluth1</strain>
        <tissue evidence="15">Whole animal</tissue>
    </source>
</reference>
<evidence type="ECO:0000256" key="9">
    <source>
        <dbReference type="ARBA" id="ARBA00022989"/>
    </source>
</evidence>
<dbReference type="GO" id="GO:0005886">
    <property type="term" value="C:plasma membrane"/>
    <property type="evidence" value="ECO:0007669"/>
    <property type="project" value="UniProtKB-SubCell"/>
</dbReference>
<evidence type="ECO:0000256" key="12">
    <source>
        <dbReference type="ARBA" id="ARBA00023180"/>
    </source>
</evidence>
<keyword evidence="9" id="KW-1133">Transmembrane helix</keyword>
<dbReference type="Gene3D" id="2.60.40.60">
    <property type="entry name" value="Cadherins"/>
    <property type="match status" value="12"/>
</dbReference>
<keyword evidence="6" id="KW-0677">Repeat</keyword>
<keyword evidence="11" id="KW-1015">Disulfide bond</keyword>
<dbReference type="FunFam" id="2.60.40.60:FF:000181">
    <property type="entry name" value="Predicted protein"/>
    <property type="match status" value="1"/>
</dbReference>
<dbReference type="SMART" id="SM00112">
    <property type="entry name" value="CA"/>
    <property type="match status" value="12"/>
</dbReference>
<feature type="domain" description="Cadherin" evidence="14">
    <location>
        <begin position="190"/>
        <end position="297"/>
    </location>
</feature>
<feature type="domain" description="Cadherin" evidence="14">
    <location>
        <begin position="3"/>
        <end position="92"/>
    </location>
</feature>
<sequence length="1356" mass="151112">MFPGQSVFQVEATDRDVGPDGEIVYSLQNYDDHFAVESRTGIVILIASLDRETLSQLNVTIVAKDMSGTASKSTSISVNVVVLDRNDNPPTCHPMYYAAKLSSPIHSGDLVVTLTCTDADSPINAKLSYLIISGNTYNDFTLSLDGSVIVARKPASADYHLQINVIDSGNPSLSAEVLVFVQSGGNVSFVNIPHTVRIFENVTIGSQIFQLQSLSVSQQIVYQIQNISSNGNLMGSEAPYFKIDKLSGKLFVWRPLDREIQDTFLVFIKAKEIVSSHEVEDVLYIDIQDVNDNTPLFTQSFYEVSVTENIARSSHILTVKANDLDINENGLVSYAITTGNDQNTFTIDSQGRIFTNIALDRENKDIFALIVTATDGGSIKHNTGTTTVLISITDADGYHPELLNMGSNQVLHLKEDTPLGAKIFAMNATDMDGNKQLRYSISNKSQQHFLIDSISGDIFLIRLLDREQQRSHDIVVSASSPQRTGTVTVTISVLDVNDNQPTFSSNLYKFDIEETSVIGTVVGVVTVNDVDDGQNGDVNLYINKGNSNNYFDLRKLNSNATEIFIRSMLSPSRMETEYFLQLVATDKSEIPRSATAFVLILVRPEHKQPMFPTDLEIIHIPENVHIGRPVYDADATLLGAREGIGRDIMYFIKHADVYVQDMFFIDRESGELTVTRRFETSKDGFTFMVEIEAQNIYDPELTSEMTLQFEIDDVNDNSPIFSNSIYTYIIPEDTPAGKIFATLSASDIDKDQNSYLEYRLVESEDSNDFSIDTFTGVLSLKNNVNYEISKSYHFDAIVYDHGSPSLTATTSIVVEILDVNDNSPVFSINDHIIYVRENNNIDKVIHHIKATDEDSGKNGEVSLKIINGDQNGTFLLESRTGELRLVHKLDRETRSEYKIVIEARDQGTPSQSSNTTLNIIVKDLNDNAPMFSQSHYMTSVDRNVSTETRLLTLSANDADEGMNAKYDFHIINGSQEIFQIDPNLGHVYVLSDLQGFENSATLTVLVRDRGYPRLSSTAVIFINIRPQRSATKEDFTFSISEFAVPNTLIGNIASSSTSKYVIVSGNFKNKLRINEIDGSIFVNEKLDREEYPHYFLQVRATLSSDPSLQKDVNVKVIIEDENDNSPVFEKEMFNISVLEHSPVGLTVATIIAKDVDVGFNANLTYEIVNNSKDAQYFWQITNNGSLVVTQTIIHERVDSFSLTVVAMDGGERPRSGVTQVLINVTDIIDDTSDHSATQQPAVINFEMPIYAYSGYEVGCLTPDMFYLSKTDTSIKFTMQKSEGRFDINENSGCITLKAFLEIKRDTNFLYWVAAKTDASEISNGRMALLRIDILVPHKHVVVLTHSVPLDVLEINR</sequence>
<evidence type="ECO:0000256" key="10">
    <source>
        <dbReference type="ARBA" id="ARBA00023136"/>
    </source>
</evidence>
<evidence type="ECO:0000256" key="6">
    <source>
        <dbReference type="ARBA" id="ARBA00022737"/>
    </source>
</evidence>
<reference evidence="15" key="2">
    <citation type="submission" date="2020-11" db="EMBL/GenBank/DDBJ databases">
        <authorList>
            <person name="McCartney M.A."/>
            <person name="Auch B."/>
            <person name="Kono T."/>
            <person name="Mallez S."/>
            <person name="Becker A."/>
            <person name="Gohl D.M."/>
            <person name="Silverstein K.A.T."/>
            <person name="Koren S."/>
            <person name="Bechman K.B."/>
            <person name="Herman A."/>
            <person name="Abrahante J.E."/>
            <person name="Garbe J."/>
        </authorList>
    </citation>
    <scope>NUCLEOTIDE SEQUENCE</scope>
    <source>
        <strain evidence="15">Duluth1</strain>
        <tissue evidence="15">Whole animal</tissue>
    </source>
</reference>
<evidence type="ECO:0000313" key="15">
    <source>
        <dbReference type="EMBL" id="KAH3819600.1"/>
    </source>
</evidence>
<feature type="domain" description="Cadherin" evidence="14">
    <location>
        <begin position="722"/>
        <end position="826"/>
    </location>
</feature>
<evidence type="ECO:0000313" key="16">
    <source>
        <dbReference type="Proteomes" id="UP000828390"/>
    </source>
</evidence>
<feature type="domain" description="Cadherin" evidence="14">
    <location>
        <begin position="504"/>
        <end position="611"/>
    </location>
</feature>
<feature type="domain" description="Cadherin" evidence="14">
    <location>
        <begin position="93"/>
        <end position="182"/>
    </location>
</feature>
<dbReference type="PANTHER" id="PTHR24026">
    <property type="entry name" value="FAT ATYPICAL CADHERIN-RELATED"/>
    <property type="match status" value="1"/>
</dbReference>
<feature type="domain" description="Cadherin" evidence="14">
    <location>
        <begin position="827"/>
        <end position="931"/>
    </location>
</feature>
<evidence type="ECO:0000256" key="3">
    <source>
        <dbReference type="ARBA" id="ARBA00022536"/>
    </source>
</evidence>
<protein>
    <recommendedName>
        <fullName evidence="14">Cadherin domain-containing protein</fullName>
    </recommendedName>
</protein>
<organism evidence="15 16">
    <name type="scientific">Dreissena polymorpha</name>
    <name type="common">Zebra mussel</name>
    <name type="synonym">Mytilus polymorpha</name>
    <dbReference type="NCBI Taxonomy" id="45954"/>
    <lineage>
        <taxon>Eukaryota</taxon>
        <taxon>Metazoa</taxon>
        <taxon>Spiralia</taxon>
        <taxon>Lophotrochozoa</taxon>
        <taxon>Mollusca</taxon>
        <taxon>Bivalvia</taxon>
        <taxon>Autobranchia</taxon>
        <taxon>Heteroconchia</taxon>
        <taxon>Euheterodonta</taxon>
        <taxon>Imparidentia</taxon>
        <taxon>Neoheterodontei</taxon>
        <taxon>Myida</taxon>
        <taxon>Dreissenoidea</taxon>
        <taxon>Dreissenidae</taxon>
        <taxon>Dreissena</taxon>
    </lineage>
</organism>
<dbReference type="FunFam" id="2.60.40.60:FF:000033">
    <property type="entry name" value="FAT atypical cadherin 1"/>
    <property type="match status" value="1"/>
</dbReference>
<dbReference type="GO" id="GO:0007163">
    <property type="term" value="P:establishment or maintenance of cell polarity"/>
    <property type="evidence" value="ECO:0007669"/>
    <property type="project" value="UniProtKB-ARBA"/>
</dbReference>
<dbReference type="PRINTS" id="PR00205">
    <property type="entry name" value="CADHERIN"/>
</dbReference>
<dbReference type="GO" id="GO:0007156">
    <property type="term" value="P:homophilic cell adhesion via plasma membrane adhesion molecules"/>
    <property type="evidence" value="ECO:0007669"/>
    <property type="project" value="InterPro"/>
</dbReference>
<evidence type="ECO:0000256" key="1">
    <source>
        <dbReference type="ARBA" id="ARBA00004162"/>
    </source>
</evidence>
<dbReference type="InterPro" id="IPR015919">
    <property type="entry name" value="Cadherin-like_sf"/>
</dbReference>
<gene>
    <name evidence="15" type="ORF">DPMN_121339</name>
</gene>
<keyword evidence="8" id="KW-0130">Cell adhesion</keyword>
<dbReference type="InterPro" id="IPR020894">
    <property type="entry name" value="Cadherin_CS"/>
</dbReference>
<keyword evidence="10" id="KW-0472">Membrane</keyword>
<dbReference type="GO" id="GO:0005509">
    <property type="term" value="F:calcium ion binding"/>
    <property type="evidence" value="ECO:0007669"/>
    <property type="project" value="UniProtKB-UniRule"/>
</dbReference>
<dbReference type="FunFam" id="2.60.40.60:FF:000116">
    <property type="entry name" value="Dachsous cadherin-related 2"/>
    <property type="match status" value="1"/>
</dbReference>
<keyword evidence="2" id="KW-1003">Cell membrane</keyword>
<evidence type="ECO:0000256" key="11">
    <source>
        <dbReference type="ARBA" id="ARBA00023157"/>
    </source>
</evidence>
<dbReference type="InterPro" id="IPR002126">
    <property type="entry name" value="Cadherin-like_dom"/>
</dbReference>
<comment type="subcellular location">
    <subcellularLocation>
        <location evidence="1">Cell membrane</location>
        <topology evidence="1">Single-pass membrane protein</topology>
    </subcellularLocation>
</comment>
<name>A0A9D4GQK4_DREPO</name>
<keyword evidence="4" id="KW-0812">Transmembrane</keyword>
<dbReference type="EMBL" id="JAIWYP010000005">
    <property type="protein sequence ID" value="KAH3819600.1"/>
    <property type="molecule type" value="Genomic_DNA"/>
</dbReference>
<dbReference type="FunFam" id="2.60.40.60:FF:000015">
    <property type="entry name" value="FAT atypical cadherin 1"/>
    <property type="match status" value="1"/>
</dbReference>
<dbReference type="PROSITE" id="PS50268">
    <property type="entry name" value="CADHERIN_2"/>
    <property type="match status" value="11"/>
</dbReference>
<keyword evidence="16" id="KW-1185">Reference proteome</keyword>
<evidence type="ECO:0000256" key="8">
    <source>
        <dbReference type="ARBA" id="ARBA00022889"/>
    </source>
</evidence>
<dbReference type="PANTHER" id="PTHR24026:SF126">
    <property type="entry name" value="PROTOCADHERIN FAT 4"/>
    <property type="match status" value="1"/>
</dbReference>
<feature type="domain" description="Cadherin" evidence="14">
    <location>
        <begin position="298"/>
        <end position="402"/>
    </location>
</feature>
<feature type="domain" description="Cadherin" evidence="14">
    <location>
        <begin position="612"/>
        <end position="721"/>
    </location>
</feature>
<keyword evidence="7 13" id="KW-0106">Calcium</keyword>
<accession>A0A9D4GQK4</accession>
<dbReference type="Pfam" id="PF00028">
    <property type="entry name" value="Cadherin"/>
    <property type="match status" value="10"/>
</dbReference>
<dbReference type="PROSITE" id="PS00232">
    <property type="entry name" value="CADHERIN_1"/>
    <property type="match status" value="6"/>
</dbReference>
<keyword evidence="12" id="KW-0325">Glycoprotein</keyword>
<evidence type="ECO:0000256" key="7">
    <source>
        <dbReference type="ARBA" id="ARBA00022837"/>
    </source>
</evidence>
<evidence type="ECO:0000256" key="13">
    <source>
        <dbReference type="PROSITE-ProRule" id="PRU00043"/>
    </source>
</evidence>
<feature type="domain" description="Cadherin" evidence="14">
    <location>
        <begin position="405"/>
        <end position="503"/>
    </location>
</feature>
<comment type="caution">
    <text evidence="15">The sequence shown here is derived from an EMBL/GenBank/DDBJ whole genome shotgun (WGS) entry which is preliminary data.</text>
</comment>